<name>A0ABZ0Z568_9CAUD</name>
<dbReference type="EMBL" id="OR769223">
    <property type="protein sequence ID" value="WQJ53612.1"/>
    <property type="molecule type" value="Genomic_DNA"/>
</dbReference>
<keyword evidence="2" id="KW-1185">Reference proteome</keyword>
<evidence type="ECO:0000313" key="2">
    <source>
        <dbReference type="Proteomes" id="UP001358193"/>
    </source>
</evidence>
<accession>A0ABZ0Z568</accession>
<proteinExistence type="predicted"/>
<sequence>MIAQRLHESIMTNISYRLRTMLNESDNGLYTITYRKPMYFINSDDEKISLIDTKIDPKYIEFNENDLDKYLDDNIINMNFYVHINDPYNEFGYICFDIESTVPFDTEISGYGPHCTLKKALFNYLDGQLSDGWGENGVGDIIIRNKKYTLFA</sequence>
<organism evidence="1 2">
    <name type="scientific">phage Lak_Megaphage_Sonny</name>
    <dbReference type="NCBI Taxonomy" id="3109229"/>
    <lineage>
        <taxon>Viruses</taxon>
        <taxon>Duplodnaviria</taxon>
        <taxon>Heunggongvirae</taxon>
        <taxon>Uroviricota</taxon>
        <taxon>Caudoviricetes</taxon>
        <taxon>Caudoviricetes code 15 clade</taxon>
    </lineage>
</organism>
<reference evidence="1 2" key="1">
    <citation type="submission" date="2023-11" db="EMBL/GenBank/DDBJ databases">
        <authorList>
            <person name="Cook R."/>
            <person name="Crisci M."/>
            <person name="Pye H."/>
            <person name="Adriaenssens E."/>
            <person name="Santini J."/>
        </authorList>
    </citation>
    <scope>NUCLEOTIDE SEQUENCE [LARGE SCALE GENOMIC DNA]</scope>
    <source>
        <strain evidence="1">Lak_Megaphage_Sonny</strain>
    </source>
</reference>
<dbReference type="Proteomes" id="UP001358193">
    <property type="component" value="Segment"/>
</dbReference>
<protein>
    <submittedName>
        <fullName evidence="1">Uncharacterized protein</fullName>
    </submittedName>
</protein>
<evidence type="ECO:0000313" key="1">
    <source>
        <dbReference type="EMBL" id="WQJ53612.1"/>
    </source>
</evidence>